<dbReference type="AlphaFoldDB" id="A0A1Q2ME29"/>
<evidence type="ECO:0000256" key="5">
    <source>
        <dbReference type="ARBA" id="ARBA00023002"/>
    </source>
</evidence>
<dbReference type="KEGG" id="pbas:SMSP2_01327"/>
<evidence type="ECO:0000259" key="9">
    <source>
        <dbReference type="Pfam" id="PF14691"/>
    </source>
</evidence>
<keyword evidence="4" id="KW-0274">FAD</keyword>
<feature type="domain" description="NADH:flavin oxidoreductase/NADH oxidase N-terminal" evidence="7">
    <location>
        <begin position="39"/>
        <end position="276"/>
    </location>
</feature>
<evidence type="ECO:0000256" key="4">
    <source>
        <dbReference type="ARBA" id="ARBA00022827"/>
    </source>
</evidence>
<dbReference type="Gene3D" id="3.20.20.70">
    <property type="entry name" value="Aldolase class I"/>
    <property type="match status" value="1"/>
</dbReference>
<dbReference type="SUPFAM" id="SSF51971">
    <property type="entry name" value="Nucleotide-binding domain"/>
    <property type="match status" value="1"/>
</dbReference>
<dbReference type="InterPro" id="IPR036188">
    <property type="entry name" value="FAD/NAD-bd_sf"/>
</dbReference>
<dbReference type="EC" id="1.4.1.13" evidence="10"/>
<dbReference type="PANTHER" id="PTHR43656:SF2">
    <property type="entry name" value="BINDING OXIDOREDUCTASE, PUTATIVE (AFU_ORTHOLOGUE AFUA_2G08260)-RELATED"/>
    <property type="match status" value="1"/>
</dbReference>
<proteinExistence type="inferred from homology"/>
<dbReference type="EMBL" id="CP019646">
    <property type="protein sequence ID" value="AQQ70963.1"/>
    <property type="molecule type" value="Genomic_DNA"/>
</dbReference>
<feature type="domain" description="FAD/NAD(P)-binding" evidence="8">
    <location>
        <begin position="573"/>
        <end position="869"/>
    </location>
</feature>
<evidence type="ECO:0000256" key="1">
    <source>
        <dbReference type="ARBA" id="ARBA00001974"/>
    </source>
</evidence>
<dbReference type="GO" id="GO:0051536">
    <property type="term" value="F:iron-sulfur cluster binding"/>
    <property type="evidence" value="ECO:0007669"/>
    <property type="project" value="InterPro"/>
</dbReference>
<dbReference type="GO" id="GO:0004355">
    <property type="term" value="F:glutamate synthase (NADPH) activity"/>
    <property type="evidence" value="ECO:0007669"/>
    <property type="project" value="UniProtKB-EC"/>
</dbReference>
<keyword evidence="11" id="KW-1185">Reference proteome</keyword>
<dbReference type="GO" id="GO:0010181">
    <property type="term" value="F:FMN binding"/>
    <property type="evidence" value="ECO:0007669"/>
    <property type="project" value="InterPro"/>
</dbReference>
<gene>
    <name evidence="10" type="primary">gltD_1</name>
    <name evidence="10" type="ORF">SMSP2_01327</name>
</gene>
<evidence type="ECO:0000256" key="2">
    <source>
        <dbReference type="ARBA" id="ARBA00011048"/>
    </source>
</evidence>
<keyword evidence="3" id="KW-0285">Flavoprotein</keyword>
<dbReference type="SUPFAM" id="SSF46548">
    <property type="entry name" value="alpha-helical ferredoxin"/>
    <property type="match status" value="1"/>
</dbReference>
<organism evidence="10 11">
    <name type="scientific">Limihaloglobus sulfuriphilus</name>
    <dbReference type="NCBI Taxonomy" id="1851148"/>
    <lineage>
        <taxon>Bacteria</taxon>
        <taxon>Pseudomonadati</taxon>
        <taxon>Planctomycetota</taxon>
        <taxon>Phycisphaerae</taxon>
        <taxon>Sedimentisphaerales</taxon>
        <taxon>Sedimentisphaeraceae</taxon>
        <taxon>Limihaloglobus</taxon>
    </lineage>
</organism>
<evidence type="ECO:0000259" key="8">
    <source>
        <dbReference type="Pfam" id="PF07992"/>
    </source>
</evidence>
<dbReference type="InterPro" id="IPR028261">
    <property type="entry name" value="DPD_II"/>
</dbReference>
<dbReference type="RefSeq" id="WP_186804899.1">
    <property type="nucleotide sequence ID" value="NZ_CP019646.1"/>
</dbReference>
<dbReference type="InterPro" id="IPR023753">
    <property type="entry name" value="FAD/NAD-binding_dom"/>
</dbReference>
<dbReference type="InterPro" id="IPR009051">
    <property type="entry name" value="Helical_ferredxn"/>
</dbReference>
<dbReference type="PRINTS" id="PR00419">
    <property type="entry name" value="ADXRDTASE"/>
</dbReference>
<accession>A0A1Q2ME29</accession>
<dbReference type="Pfam" id="PF07992">
    <property type="entry name" value="Pyr_redox_2"/>
    <property type="match status" value="1"/>
</dbReference>
<evidence type="ECO:0000313" key="11">
    <source>
        <dbReference type="Proteomes" id="UP000188181"/>
    </source>
</evidence>
<sequence length="882" mass="96194">MTTRKVWKYKLSDIKSFEQDCARLGAGIAAIEDVSILSEPVQAANLRIPNSLAVNPMEGADGLEDGSPGPLTYRRYNRFAAGGAGLLWAEAIAVTPEGRANPRQLWLHEGTKDAFADMVRQMRDTAASGMGENHKPVIVAQLTHSGRYSKPDGTARPLIPQRDPYRDSLVPEQEPSTEKISRVDDSCIVSDDYLDRLQLKYVQAARLAYKAGFDAVDIKSCHGYLVNELLASRNRKGKYGGCLENRARFILETVDKIQAELGDKIGICLRLGFYDAIPYPYGWGVDKNDYTKPDLEEPLRLLEILRDKGVRLVNFTIANPYYNPHVGRPFNQPIKGAYAEPEHPLKGVERLIEIAAQIQKKFPDMVLVGTGYSLLRHLMGNVGAAAKASGKIKIIGAGRMAFAYPDFAKDLINTGKMDQDKVCVGCSACTQLMRDGQSAGCVVRDNKIYGPVYKRGRNSDRANLARLAESCFQCQDATCVRGCPAGIEIPAFIQAFLDGDDRGAYEIIRRANILPEVCAWLCPVESQCQGGCLQRFIGDASLPIADIQKYLSHQANKNGWSRLRVPQECTGKTVAVIGAGPAGIAAVAMLIEAGHKVTLIDKNERLGGMIETVIPEERQLDSFKSEMAAVFDNVSPDRLELRLGKPLDENFNLDDILSEGFDAVFVGLGLPKAISTSGLSLEGLYDALSFLRQAKSADSIDVKGKRVAVIGGGNTAMDAAVTAKEQGAADVYLLYRRSFEEMPAWEAERNRAMDCGVHFMILTQQLEYLSADNKVTGVKVCPARLAEPDESGRRRPVPVEQSAYILDFDIVVESIGQKSPDKLAAILPGIEIEHGLIKTDNYQTSREGVFAGGDLVHGAATVVAAVADGMKAAGVIDAELRF</sequence>
<dbReference type="Proteomes" id="UP000188181">
    <property type="component" value="Chromosome"/>
</dbReference>
<keyword evidence="5 10" id="KW-0560">Oxidoreductase</keyword>
<evidence type="ECO:0000259" key="7">
    <source>
        <dbReference type="Pfam" id="PF00724"/>
    </source>
</evidence>
<dbReference type="SUPFAM" id="SSF51395">
    <property type="entry name" value="FMN-linked oxidoreductases"/>
    <property type="match status" value="1"/>
</dbReference>
<protein>
    <submittedName>
        <fullName evidence="10">Glutamate synthase [NADPH] small chain</fullName>
        <ecNumber evidence="10">1.4.1.13</ecNumber>
    </submittedName>
</protein>
<evidence type="ECO:0000256" key="3">
    <source>
        <dbReference type="ARBA" id="ARBA00022630"/>
    </source>
</evidence>
<dbReference type="InterPro" id="IPR001155">
    <property type="entry name" value="OxRdtase_FMN_N"/>
</dbReference>
<feature type="region of interest" description="Disordered" evidence="6">
    <location>
        <begin position="146"/>
        <end position="176"/>
    </location>
</feature>
<reference evidence="11" key="1">
    <citation type="submission" date="2017-02" db="EMBL/GenBank/DDBJ databases">
        <title>Comparative genomics and description of representatives of a novel lineage of planctomycetes thriving in anoxic sediments.</title>
        <authorList>
            <person name="Spring S."/>
            <person name="Bunk B."/>
            <person name="Sproer C."/>
        </authorList>
    </citation>
    <scope>NUCLEOTIDE SEQUENCE [LARGE SCALE GENOMIC DNA]</scope>
    <source>
        <strain evidence="11">SM-Chi-D1</strain>
    </source>
</reference>
<dbReference type="Pfam" id="PF00724">
    <property type="entry name" value="Oxidored_FMN"/>
    <property type="match status" value="1"/>
</dbReference>
<dbReference type="InterPro" id="IPR051799">
    <property type="entry name" value="NADH_flavin_oxidoreductase"/>
</dbReference>
<dbReference type="STRING" id="1851148.SMSP2_01327"/>
<dbReference type="PANTHER" id="PTHR43656">
    <property type="entry name" value="BINDING OXIDOREDUCTASE, PUTATIVE (AFU_ORTHOLOGUE AFUA_2G08260)-RELATED"/>
    <property type="match status" value="1"/>
</dbReference>
<evidence type="ECO:0000313" key="10">
    <source>
        <dbReference type="EMBL" id="AQQ70963.1"/>
    </source>
</evidence>
<evidence type="ECO:0000256" key="6">
    <source>
        <dbReference type="SAM" id="MobiDB-lite"/>
    </source>
</evidence>
<comment type="similarity">
    <text evidence="2">In the N-terminal section; belongs to the NADH:flavin oxidoreductase/NADH oxidase family.</text>
</comment>
<feature type="domain" description="Dihydroprymidine dehydrogenase" evidence="9">
    <location>
        <begin position="463"/>
        <end position="559"/>
    </location>
</feature>
<name>A0A1Q2ME29_9BACT</name>
<comment type="cofactor">
    <cofactor evidence="1">
        <name>FAD</name>
        <dbReference type="ChEBI" id="CHEBI:57692"/>
    </cofactor>
</comment>
<dbReference type="Pfam" id="PF14691">
    <property type="entry name" value="Fer4_20"/>
    <property type="match status" value="1"/>
</dbReference>
<dbReference type="Gene3D" id="1.10.1060.10">
    <property type="entry name" value="Alpha-helical ferredoxin"/>
    <property type="match status" value="1"/>
</dbReference>
<dbReference type="InterPro" id="IPR013785">
    <property type="entry name" value="Aldolase_TIM"/>
</dbReference>
<dbReference type="Gene3D" id="3.50.50.60">
    <property type="entry name" value="FAD/NAD(P)-binding domain"/>
    <property type="match status" value="3"/>
</dbReference>